<gene>
    <name evidence="2" type="ORF">F2Q69_00031375</name>
</gene>
<feature type="compositionally biased region" description="Polar residues" evidence="1">
    <location>
        <begin position="81"/>
        <end position="90"/>
    </location>
</feature>
<organism evidence="2 3">
    <name type="scientific">Brassica cretica</name>
    <name type="common">Mustard</name>
    <dbReference type="NCBI Taxonomy" id="69181"/>
    <lineage>
        <taxon>Eukaryota</taxon>
        <taxon>Viridiplantae</taxon>
        <taxon>Streptophyta</taxon>
        <taxon>Embryophyta</taxon>
        <taxon>Tracheophyta</taxon>
        <taxon>Spermatophyta</taxon>
        <taxon>Magnoliopsida</taxon>
        <taxon>eudicotyledons</taxon>
        <taxon>Gunneridae</taxon>
        <taxon>Pentapetalae</taxon>
        <taxon>rosids</taxon>
        <taxon>malvids</taxon>
        <taxon>Brassicales</taxon>
        <taxon>Brassicaceae</taxon>
        <taxon>Brassiceae</taxon>
        <taxon>Brassica</taxon>
    </lineage>
</organism>
<accession>A0A8S9RXV2</accession>
<dbReference type="EMBL" id="QGKX02000088">
    <property type="protein sequence ID" value="KAF3586205.1"/>
    <property type="molecule type" value="Genomic_DNA"/>
</dbReference>
<feature type="compositionally biased region" description="Basic and acidic residues" evidence="1">
    <location>
        <begin position="56"/>
        <end position="66"/>
    </location>
</feature>
<feature type="compositionally biased region" description="Basic and acidic residues" evidence="1">
    <location>
        <begin position="38"/>
        <end position="48"/>
    </location>
</feature>
<evidence type="ECO:0000256" key="1">
    <source>
        <dbReference type="SAM" id="MobiDB-lite"/>
    </source>
</evidence>
<proteinExistence type="predicted"/>
<name>A0A8S9RXV2_BRACR</name>
<evidence type="ECO:0000313" key="2">
    <source>
        <dbReference type="EMBL" id="KAF3586205.1"/>
    </source>
</evidence>
<dbReference type="Proteomes" id="UP000712600">
    <property type="component" value="Unassembled WGS sequence"/>
</dbReference>
<protein>
    <submittedName>
        <fullName evidence="2">Uncharacterized protein</fullName>
    </submittedName>
</protein>
<comment type="caution">
    <text evidence="2">The sequence shown here is derived from an EMBL/GenBank/DDBJ whole genome shotgun (WGS) entry which is preliminary data.</text>
</comment>
<dbReference type="AlphaFoldDB" id="A0A8S9RXV2"/>
<feature type="region of interest" description="Disordered" evidence="1">
    <location>
        <begin position="1"/>
        <end position="91"/>
    </location>
</feature>
<sequence length="161" mass="17662">MTTAIPPDLPVSPGGEPGVNTVEDEKDVIESIGNKEASIIEKDGKSEKASTGGKSVELEKREKVVGDESEESWLQVPQGKTGRSQPSTPKQMVAEIKISSSKFTVLRTNEEEEGEIVEVNKDLGVEEENLGEKIEICEEDILKKVKEPETSYSYVGKREAR</sequence>
<reference evidence="2" key="1">
    <citation type="submission" date="2019-12" db="EMBL/GenBank/DDBJ databases">
        <title>Genome sequencing and annotation of Brassica cretica.</title>
        <authorList>
            <person name="Studholme D.J."/>
            <person name="Sarris P."/>
        </authorList>
    </citation>
    <scope>NUCLEOTIDE SEQUENCE</scope>
    <source>
        <strain evidence="2">PFS-109/04</strain>
        <tissue evidence="2">Leaf</tissue>
    </source>
</reference>
<evidence type="ECO:0000313" key="3">
    <source>
        <dbReference type="Proteomes" id="UP000712600"/>
    </source>
</evidence>